<reference evidence="3" key="1">
    <citation type="submission" date="2025-08" db="UniProtKB">
        <authorList>
            <consortium name="RefSeq"/>
        </authorList>
    </citation>
    <scope>IDENTIFICATION</scope>
    <source>
        <tissue evidence="3">Testes</tissue>
    </source>
</reference>
<dbReference type="CDD" id="cd09076">
    <property type="entry name" value="L1-EN"/>
    <property type="match status" value="1"/>
</dbReference>
<organism evidence="2 3">
    <name type="scientific">Saccoglossus kowalevskii</name>
    <name type="common">Acorn worm</name>
    <dbReference type="NCBI Taxonomy" id="10224"/>
    <lineage>
        <taxon>Eukaryota</taxon>
        <taxon>Metazoa</taxon>
        <taxon>Hemichordata</taxon>
        <taxon>Enteropneusta</taxon>
        <taxon>Harrimaniidae</taxon>
        <taxon>Saccoglossus</taxon>
    </lineage>
</organism>
<dbReference type="GeneID" id="100376884"/>
<feature type="region of interest" description="Disordered" evidence="1">
    <location>
        <begin position="1"/>
        <end position="27"/>
    </location>
</feature>
<accession>A0ABM0MH84</accession>
<dbReference type="RefSeq" id="XP_006819375.1">
    <property type="nucleotide sequence ID" value="XM_006819312.1"/>
</dbReference>
<evidence type="ECO:0000313" key="3">
    <source>
        <dbReference type="RefSeq" id="XP_006819375.1"/>
    </source>
</evidence>
<dbReference type="SUPFAM" id="SSF56219">
    <property type="entry name" value="DNase I-like"/>
    <property type="match status" value="2"/>
</dbReference>
<name>A0ABM0MH84_SACKO</name>
<evidence type="ECO:0000313" key="2">
    <source>
        <dbReference type="Proteomes" id="UP000694865"/>
    </source>
</evidence>
<gene>
    <name evidence="3" type="primary">LOC100376884</name>
</gene>
<dbReference type="PANTHER" id="PTHR23227">
    <property type="entry name" value="BUCENTAUR RELATED"/>
    <property type="match status" value="1"/>
</dbReference>
<feature type="compositionally biased region" description="Basic and acidic residues" evidence="1">
    <location>
        <begin position="13"/>
        <end position="24"/>
    </location>
</feature>
<sequence>MYDGGGPKPKGHLQLDSRHPDAQKQHPSWMLECKNPYQTGKLAQTVREMNVYNLGLLGVTEARWTKTGKQRLNPWEIIIWSGRKDENHQEGVALIISTNHANTLLQWKPINEAYAPIENADEDDKDQFYSVLQASLENIPRHDVLILMGDFNARVGNNNSNRERIMGRHGLGELTNNGEQLVSICEEYDLAIGGTLFAHKNIHKLTWTSPNGMTKSQMNHIIINNKWKRSLQDVRVMRNADVGSDHNLYREDWEVKRAARRTKRRYTEELAEEAEFAAHQQDMKTVYQATTQGSNADEDDKDQFYSVLQASLENIPRHDVLILMGDFNARVGNNNSNRERIMGRHGLGELTNNGERLVSICEEYDLAIGGTLFAHKNIHKLTWTSPNGHRYTEELAEEAEFAAHQQDMKTVYQATTQGSRSLPGYSSES</sequence>
<dbReference type="Proteomes" id="UP000694865">
    <property type="component" value="Unplaced"/>
</dbReference>
<keyword evidence="2" id="KW-1185">Reference proteome</keyword>
<dbReference type="InterPro" id="IPR027124">
    <property type="entry name" value="Swc5/CFDP1/2"/>
</dbReference>
<dbReference type="InterPro" id="IPR036691">
    <property type="entry name" value="Endo/exonu/phosph_ase_sf"/>
</dbReference>
<dbReference type="Gene3D" id="3.60.10.10">
    <property type="entry name" value="Endonuclease/exonuclease/phosphatase"/>
    <property type="match status" value="2"/>
</dbReference>
<dbReference type="PANTHER" id="PTHR23227:SF67">
    <property type="entry name" value="CRANIOFACIAL DEVELOPMENT PROTEIN 2-LIKE"/>
    <property type="match status" value="1"/>
</dbReference>
<evidence type="ECO:0000256" key="1">
    <source>
        <dbReference type="SAM" id="MobiDB-lite"/>
    </source>
</evidence>
<proteinExistence type="predicted"/>
<protein>
    <submittedName>
        <fullName evidence="3">Craniofacial development protein 2-like</fullName>
    </submittedName>
</protein>